<dbReference type="EMBL" id="LN719025">
    <property type="protein sequence ID" value="CEP07107.1"/>
    <property type="molecule type" value="Genomic_DNA"/>
</dbReference>
<accession>A0A0B7MPU9</accession>
<evidence type="ECO:0008006" key="3">
    <source>
        <dbReference type="Google" id="ProtNLM"/>
    </source>
</evidence>
<dbReference type="AlphaFoldDB" id="A0A0B7MPU9"/>
<protein>
    <recommendedName>
        <fullName evidence="3">Reverse transcriptase zinc-binding domain-containing protein</fullName>
    </recommendedName>
</protein>
<gene>
    <name evidence="1" type="primary">PARPA_00379.1 scaffold 714</name>
</gene>
<name>A0A0B7MPU9_9FUNG</name>
<sequence length="241" mass="27937">PDQLFARHLGVQKLLAVDVFTFDFDLQLIRVRNWAALEFNRYPRVSRRVARWIEEGHIYLQPFCRQAPRHSFTSASFATTPPNIRPFTRSLLKPSTPPPSQWPLNTVLNRFIPTTHPSRACPLCPTETTEDLQHFFFTCPLKFAVWRFINTIYLSHTPLSDEALLLLLEDIQTLSVPEPTRSASLSFPELTVYQIFATSLPCIWLTHWRTIFDHVPFVTVNVNTSISRSLVRLDSELQFDL</sequence>
<evidence type="ECO:0000313" key="2">
    <source>
        <dbReference type="Proteomes" id="UP000054107"/>
    </source>
</evidence>
<dbReference type="Proteomes" id="UP000054107">
    <property type="component" value="Unassembled WGS sequence"/>
</dbReference>
<organism evidence="1 2">
    <name type="scientific">Parasitella parasitica</name>
    <dbReference type="NCBI Taxonomy" id="35722"/>
    <lineage>
        <taxon>Eukaryota</taxon>
        <taxon>Fungi</taxon>
        <taxon>Fungi incertae sedis</taxon>
        <taxon>Mucoromycota</taxon>
        <taxon>Mucoromycotina</taxon>
        <taxon>Mucoromycetes</taxon>
        <taxon>Mucorales</taxon>
        <taxon>Mucorineae</taxon>
        <taxon>Mucoraceae</taxon>
        <taxon>Parasitella</taxon>
    </lineage>
</organism>
<reference evidence="1 2" key="1">
    <citation type="submission" date="2014-09" db="EMBL/GenBank/DDBJ databases">
        <authorList>
            <person name="Ellenberger Sabrina"/>
        </authorList>
    </citation>
    <scope>NUCLEOTIDE SEQUENCE [LARGE SCALE GENOMIC DNA]</scope>
    <source>
        <strain evidence="1 2">CBS 412.66</strain>
    </source>
</reference>
<dbReference type="OrthoDB" id="2273311at2759"/>
<feature type="non-terminal residue" evidence="1">
    <location>
        <position position="1"/>
    </location>
</feature>
<keyword evidence="2" id="KW-1185">Reference proteome</keyword>
<evidence type="ECO:0000313" key="1">
    <source>
        <dbReference type="EMBL" id="CEP07107.1"/>
    </source>
</evidence>
<proteinExistence type="predicted"/>